<accession>A0ABD3LD89</accession>
<feature type="domain" description="RING-type" evidence="18">
    <location>
        <begin position="139"/>
        <end position="181"/>
    </location>
</feature>
<dbReference type="InterPro" id="IPR013083">
    <property type="entry name" value="Znf_RING/FYVE/PHD"/>
</dbReference>
<comment type="pathway">
    <text evidence="3">Protein modification; protein ubiquitination.</text>
</comment>
<dbReference type="FunFam" id="3.30.40.10:FF:000187">
    <property type="entry name" value="E3 ubiquitin-protein ligase ATL6"/>
    <property type="match status" value="1"/>
</dbReference>
<keyword evidence="17" id="KW-0732">Signal</keyword>
<sequence length="377" mass="40621">MPPFSHPPPTRRRFAAAAALFLFFLLLLLPTPLPCAAPQPAFPSAPATDHVFKSSVARAMLILIVFLIVLSAYFAYLLCCYAVLEGPIGRSIGRSTARSLRRLASPPPRGLDPAVVETFPTAAYSAVKGHRIGDASLGCAVCLDDFEDGDVLRLIPECDHAFHPDCIGAWLASHTSCPVCRAHLTSRPAGDLESQQAESSTEVEVIVEAASPDASTPERSQREGGGEGIQLPGPWDMNESGSFSYCDRRRGFGMMPRFPRSHSTGHSLVRPGEDTERFALWLPAEVRKQLMDRPRPVLPQEGCSRRGYRCGGEGRCFERPDRLDRAAKSDRWVFDRMPAFFVLVSAALSPRVTTTGGGGSGGGGSSCGSVQQVAPAI</sequence>
<dbReference type="GO" id="GO:0016020">
    <property type="term" value="C:membrane"/>
    <property type="evidence" value="ECO:0007669"/>
    <property type="project" value="UniProtKB-SubCell"/>
</dbReference>
<gene>
    <name evidence="19" type="ORF">ACJRO7_010834</name>
</gene>
<keyword evidence="9" id="KW-0833">Ubl conjugation pathway</keyword>
<comment type="similarity">
    <text evidence="13">Belongs to the RING-type zinc finger family. ATL subfamily.</text>
</comment>
<dbReference type="AlphaFoldDB" id="A0ABD3LD89"/>
<feature type="transmembrane region" description="Helical" evidence="16">
    <location>
        <begin position="60"/>
        <end position="84"/>
    </location>
</feature>
<evidence type="ECO:0000256" key="15">
    <source>
        <dbReference type="SAM" id="MobiDB-lite"/>
    </source>
</evidence>
<evidence type="ECO:0000313" key="20">
    <source>
        <dbReference type="Proteomes" id="UP001634007"/>
    </source>
</evidence>
<evidence type="ECO:0000313" key="19">
    <source>
        <dbReference type="EMBL" id="KAL3749776.1"/>
    </source>
</evidence>
<feature type="chain" id="PRO_5044819373" description="RING-type E3 ubiquitin transferase" evidence="17">
    <location>
        <begin position="37"/>
        <end position="377"/>
    </location>
</feature>
<evidence type="ECO:0000256" key="4">
    <source>
        <dbReference type="ARBA" id="ARBA00012483"/>
    </source>
</evidence>
<dbReference type="InterPro" id="IPR053238">
    <property type="entry name" value="RING-H2_zinc_finger"/>
</dbReference>
<dbReference type="SUPFAM" id="SSF57850">
    <property type="entry name" value="RING/U-box"/>
    <property type="match status" value="1"/>
</dbReference>
<keyword evidence="10" id="KW-0862">Zinc</keyword>
<dbReference type="GO" id="GO:0008270">
    <property type="term" value="F:zinc ion binding"/>
    <property type="evidence" value="ECO:0007669"/>
    <property type="project" value="UniProtKB-KW"/>
</dbReference>
<dbReference type="Pfam" id="PF13639">
    <property type="entry name" value="zf-RING_2"/>
    <property type="match status" value="1"/>
</dbReference>
<evidence type="ECO:0000256" key="3">
    <source>
        <dbReference type="ARBA" id="ARBA00004906"/>
    </source>
</evidence>
<evidence type="ECO:0000256" key="7">
    <source>
        <dbReference type="ARBA" id="ARBA00022723"/>
    </source>
</evidence>
<keyword evidence="11 16" id="KW-1133">Transmembrane helix</keyword>
<dbReference type="Proteomes" id="UP001634007">
    <property type="component" value="Unassembled WGS sequence"/>
</dbReference>
<protein>
    <recommendedName>
        <fullName evidence="4">RING-type E3 ubiquitin transferase</fullName>
        <ecNumber evidence="4">2.3.2.27</ecNumber>
    </recommendedName>
</protein>
<evidence type="ECO:0000256" key="12">
    <source>
        <dbReference type="ARBA" id="ARBA00023136"/>
    </source>
</evidence>
<evidence type="ECO:0000256" key="2">
    <source>
        <dbReference type="ARBA" id="ARBA00004167"/>
    </source>
</evidence>
<evidence type="ECO:0000256" key="9">
    <source>
        <dbReference type="ARBA" id="ARBA00022786"/>
    </source>
</evidence>
<dbReference type="PROSITE" id="PS50089">
    <property type="entry name" value="ZF_RING_2"/>
    <property type="match status" value="1"/>
</dbReference>
<keyword evidence="6 16" id="KW-0812">Transmembrane</keyword>
<keyword evidence="5" id="KW-0808">Transferase</keyword>
<comment type="subcellular location">
    <subcellularLocation>
        <location evidence="2">Membrane</location>
        <topology evidence="2">Single-pass membrane protein</topology>
    </subcellularLocation>
</comment>
<comment type="caution">
    <text evidence="19">The sequence shown here is derived from an EMBL/GenBank/DDBJ whole genome shotgun (WGS) entry which is preliminary data.</text>
</comment>
<feature type="signal peptide" evidence="17">
    <location>
        <begin position="1"/>
        <end position="36"/>
    </location>
</feature>
<feature type="region of interest" description="Disordered" evidence="15">
    <location>
        <begin position="354"/>
        <end position="377"/>
    </location>
</feature>
<evidence type="ECO:0000256" key="1">
    <source>
        <dbReference type="ARBA" id="ARBA00000900"/>
    </source>
</evidence>
<dbReference type="SMART" id="SM00184">
    <property type="entry name" value="RING"/>
    <property type="match status" value="1"/>
</dbReference>
<feature type="region of interest" description="Disordered" evidence="15">
    <location>
        <begin position="209"/>
        <end position="234"/>
    </location>
</feature>
<evidence type="ECO:0000256" key="11">
    <source>
        <dbReference type="ARBA" id="ARBA00022989"/>
    </source>
</evidence>
<evidence type="ECO:0000256" key="5">
    <source>
        <dbReference type="ARBA" id="ARBA00022679"/>
    </source>
</evidence>
<dbReference type="PANTHER" id="PTHR14155">
    <property type="entry name" value="RING FINGER DOMAIN-CONTAINING"/>
    <property type="match status" value="1"/>
</dbReference>
<dbReference type="InterPro" id="IPR001841">
    <property type="entry name" value="Znf_RING"/>
</dbReference>
<comment type="catalytic activity">
    <reaction evidence="1">
        <text>S-ubiquitinyl-[E2 ubiquitin-conjugating enzyme]-L-cysteine + [acceptor protein]-L-lysine = [E2 ubiquitin-conjugating enzyme]-L-cysteine + N(6)-ubiquitinyl-[acceptor protein]-L-lysine.</text>
        <dbReference type="EC" id="2.3.2.27"/>
    </reaction>
</comment>
<keyword evidence="7" id="KW-0479">Metal-binding</keyword>
<dbReference type="EMBL" id="JBJKBG010000002">
    <property type="protein sequence ID" value="KAL3749776.1"/>
    <property type="molecule type" value="Genomic_DNA"/>
</dbReference>
<evidence type="ECO:0000256" key="10">
    <source>
        <dbReference type="ARBA" id="ARBA00022833"/>
    </source>
</evidence>
<evidence type="ECO:0000256" key="13">
    <source>
        <dbReference type="ARBA" id="ARBA00024209"/>
    </source>
</evidence>
<evidence type="ECO:0000259" key="18">
    <source>
        <dbReference type="PROSITE" id="PS50089"/>
    </source>
</evidence>
<organism evidence="19 20">
    <name type="scientific">Eucalyptus globulus</name>
    <name type="common">Tasmanian blue gum</name>
    <dbReference type="NCBI Taxonomy" id="34317"/>
    <lineage>
        <taxon>Eukaryota</taxon>
        <taxon>Viridiplantae</taxon>
        <taxon>Streptophyta</taxon>
        <taxon>Embryophyta</taxon>
        <taxon>Tracheophyta</taxon>
        <taxon>Spermatophyta</taxon>
        <taxon>Magnoliopsida</taxon>
        <taxon>eudicotyledons</taxon>
        <taxon>Gunneridae</taxon>
        <taxon>Pentapetalae</taxon>
        <taxon>rosids</taxon>
        <taxon>malvids</taxon>
        <taxon>Myrtales</taxon>
        <taxon>Myrtaceae</taxon>
        <taxon>Myrtoideae</taxon>
        <taxon>Eucalypteae</taxon>
        <taxon>Eucalyptus</taxon>
    </lineage>
</organism>
<dbReference type="Gene3D" id="3.30.40.10">
    <property type="entry name" value="Zinc/RING finger domain, C3HC4 (zinc finger)"/>
    <property type="match status" value="1"/>
</dbReference>
<reference evidence="19 20" key="1">
    <citation type="submission" date="2024-11" db="EMBL/GenBank/DDBJ databases">
        <title>Chromosome-level genome assembly of Eucalyptus globulus Labill. provides insights into its genome evolution.</title>
        <authorList>
            <person name="Li X."/>
        </authorList>
    </citation>
    <scope>NUCLEOTIDE SEQUENCE [LARGE SCALE GENOMIC DNA]</scope>
    <source>
        <strain evidence="19">CL2024</strain>
        <tissue evidence="19">Fresh tender leaves</tissue>
    </source>
</reference>
<proteinExistence type="inferred from homology"/>
<dbReference type="EC" id="2.3.2.27" evidence="4"/>
<dbReference type="PANTHER" id="PTHR14155:SF263">
    <property type="entry name" value="E3 UBIQUITIN-PROTEIN LIGASE ATL6"/>
    <property type="match status" value="1"/>
</dbReference>
<evidence type="ECO:0000256" key="17">
    <source>
        <dbReference type="SAM" id="SignalP"/>
    </source>
</evidence>
<feature type="compositionally biased region" description="Gly residues" evidence="15">
    <location>
        <begin position="355"/>
        <end position="366"/>
    </location>
</feature>
<evidence type="ECO:0000256" key="16">
    <source>
        <dbReference type="SAM" id="Phobius"/>
    </source>
</evidence>
<dbReference type="CDD" id="cd16461">
    <property type="entry name" value="RING-H2_EL5-like"/>
    <property type="match status" value="1"/>
</dbReference>
<keyword evidence="8 14" id="KW-0863">Zinc-finger</keyword>
<evidence type="ECO:0000256" key="14">
    <source>
        <dbReference type="PROSITE-ProRule" id="PRU00175"/>
    </source>
</evidence>
<keyword evidence="12 16" id="KW-0472">Membrane</keyword>
<evidence type="ECO:0000256" key="6">
    <source>
        <dbReference type="ARBA" id="ARBA00022692"/>
    </source>
</evidence>
<keyword evidence="20" id="KW-1185">Reference proteome</keyword>
<evidence type="ECO:0000256" key="8">
    <source>
        <dbReference type="ARBA" id="ARBA00022771"/>
    </source>
</evidence>
<name>A0ABD3LD89_EUCGL</name>
<dbReference type="GO" id="GO:0061630">
    <property type="term" value="F:ubiquitin protein ligase activity"/>
    <property type="evidence" value="ECO:0007669"/>
    <property type="project" value="UniProtKB-EC"/>
</dbReference>